<gene>
    <name evidence="8" type="primary">urtC</name>
    <name evidence="8" type="ORF">GJV82_00650</name>
</gene>
<organism evidence="8 9">
    <name type="scientific">Cellulosimicrobium composti</name>
    <dbReference type="NCBI Taxonomy" id="2672572"/>
    <lineage>
        <taxon>Bacteria</taxon>
        <taxon>Bacillati</taxon>
        <taxon>Actinomycetota</taxon>
        <taxon>Actinomycetes</taxon>
        <taxon>Micrococcales</taxon>
        <taxon>Promicromonosporaceae</taxon>
        <taxon>Cellulosimicrobium</taxon>
    </lineage>
</organism>
<reference evidence="8 9" key="1">
    <citation type="submission" date="2019-11" db="EMBL/GenBank/DDBJ databases">
        <title>Cellulosimicrobium composti sp. nov. isolated from a compost.</title>
        <authorList>
            <person name="Yang Y."/>
        </authorList>
    </citation>
    <scope>NUCLEOTIDE SEQUENCE [LARGE SCALE GENOMIC DNA]</scope>
    <source>
        <strain evidence="8 9">BIT-GX5</strain>
    </source>
</reference>
<feature type="transmembrane region" description="Helical" evidence="7">
    <location>
        <begin position="74"/>
        <end position="92"/>
    </location>
</feature>
<feature type="transmembrane region" description="Helical" evidence="7">
    <location>
        <begin position="257"/>
        <end position="281"/>
    </location>
</feature>
<feature type="transmembrane region" description="Helical" evidence="7">
    <location>
        <begin position="158"/>
        <end position="177"/>
    </location>
</feature>
<evidence type="ECO:0000313" key="9">
    <source>
        <dbReference type="Proteomes" id="UP000440668"/>
    </source>
</evidence>
<dbReference type="PANTHER" id="PTHR30482">
    <property type="entry name" value="HIGH-AFFINITY BRANCHED-CHAIN AMINO ACID TRANSPORT SYSTEM PERMEASE"/>
    <property type="match status" value="1"/>
</dbReference>
<comment type="caution">
    <text evidence="8">The sequence shown here is derived from an EMBL/GenBank/DDBJ whole genome shotgun (WGS) entry which is preliminary data.</text>
</comment>
<evidence type="ECO:0000256" key="1">
    <source>
        <dbReference type="ARBA" id="ARBA00004651"/>
    </source>
</evidence>
<evidence type="ECO:0000256" key="5">
    <source>
        <dbReference type="ARBA" id="ARBA00023136"/>
    </source>
</evidence>
<keyword evidence="3 7" id="KW-0812">Transmembrane</keyword>
<dbReference type="EMBL" id="WMKA01000001">
    <property type="protein sequence ID" value="MTG87474.1"/>
    <property type="molecule type" value="Genomic_DNA"/>
</dbReference>
<feature type="compositionally biased region" description="Low complexity" evidence="6">
    <location>
        <begin position="363"/>
        <end position="382"/>
    </location>
</feature>
<name>A0A6N7ZDG2_9MICO</name>
<comment type="subcellular location">
    <subcellularLocation>
        <location evidence="1">Cell membrane</location>
        <topology evidence="1">Multi-pass membrane protein</topology>
    </subcellularLocation>
</comment>
<keyword evidence="5 7" id="KW-0472">Membrane</keyword>
<feature type="region of interest" description="Disordered" evidence="6">
    <location>
        <begin position="362"/>
        <end position="416"/>
    </location>
</feature>
<evidence type="ECO:0000256" key="3">
    <source>
        <dbReference type="ARBA" id="ARBA00022692"/>
    </source>
</evidence>
<dbReference type="Pfam" id="PF02653">
    <property type="entry name" value="BPD_transp_2"/>
    <property type="match status" value="1"/>
</dbReference>
<feature type="transmembrane region" description="Helical" evidence="7">
    <location>
        <begin position="331"/>
        <end position="354"/>
    </location>
</feature>
<dbReference type="InterPro" id="IPR017778">
    <property type="entry name" value="ABC_transptr_urea_perm_UrtC"/>
</dbReference>
<keyword evidence="4 7" id="KW-1133">Transmembrane helix</keyword>
<evidence type="ECO:0000313" key="8">
    <source>
        <dbReference type="EMBL" id="MTG87474.1"/>
    </source>
</evidence>
<dbReference type="GO" id="GO:0005886">
    <property type="term" value="C:plasma membrane"/>
    <property type="evidence" value="ECO:0007669"/>
    <property type="project" value="UniProtKB-SubCell"/>
</dbReference>
<accession>A0A6N7ZDG2</accession>
<feature type="transmembrane region" description="Helical" evidence="7">
    <location>
        <begin position="207"/>
        <end position="227"/>
    </location>
</feature>
<dbReference type="CDD" id="cd06581">
    <property type="entry name" value="TM_PBP1_LivM_like"/>
    <property type="match status" value="1"/>
</dbReference>
<dbReference type="RefSeq" id="WP_155097877.1">
    <property type="nucleotide sequence ID" value="NZ_JBISAF010000011.1"/>
</dbReference>
<dbReference type="InterPro" id="IPR001851">
    <property type="entry name" value="ABC_transp_permease"/>
</dbReference>
<dbReference type="InterPro" id="IPR043428">
    <property type="entry name" value="LivM-like"/>
</dbReference>
<dbReference type="Proteomes" id="UP000440668">
    <property type="component" value="Unassembled WGS sequence"/>
</dbReference>
<dbReference type="AlphaFoldDB" id="A0A6N7ZDG2"/>
<evidence type="ECO:0000256" key="7">
    <source>
        <dbReference type="SAM" id="Phobius"/>
    </source>
</evidence>
<feature type="transmembrane region" description="Helical" evidence="7">
    <location>
        <begin position="47"/>
        <end position="67"/>
    </location>
</feature>
<dbReference type="PANTHER" id="PTHR30482:SF4">
    <property type="entry name" value="SLR1201 PROTEIN"/>
    <property type="match status" value="1"/>
</dbReference>
<keyword evidence="2" id="KW-1003">Cell membrane</keyword>
<protein>
    <submittedName>
        <fullName evidence="8">Urea ABC transporter permease subunit UrtC</fullName>
    </submittedName>
</protein>
<dbReference type="NCBIfam" id="TIGR03408">
    <property type="entry name" value="urea_trans_UrtC"/>
    <property type="match status" value="1"/>
</dbReference>
<feature type="transmembrane region" description="Helical" evidence="7">
    <location>
        <begin position="293"/>
        <end position="319"/>
    </location>
</feature>
<feature type="transmembrane region" description="Helical" evidence="7">
    <location>
        <begin position="21"/>
        <end position="41"/>
    </location>
</feature>
<evidence type="ECO:0000256" key="2">
    <source>
        <dbReference type="ARBA" id="ARBA00022475"/>
    </source>
</evidence>
<dbReference type="GO" id="GO:0015658">
    <property type="term" value="F:branched-chain amino acid transmembrane transporter activity"/>
    <property type="evidence" value="ECO:0007669"/>
    <property type="project" value="InterPro"/>
</dbReference>
<sequence>MSAVTTESPSRLSALYRSSRARVIVGFAVAAVLLFAVAPATLSTFRLGLLGKFLCLAMVAVGIGLAWGRGGMLTLGQGVFFGLGAYLMAMHLKLADAGPVEGSGGVPDFMMLYGSGEVPGWWEPFRSPVVTILAIAIVPAGLAALLGFAVFTRRVRGAYFAILSQALAAAFAILLIGQQATTGGTNGLNGFRSFFGYDLADPVNKRMLFFLAAGALLVMVAVARQLMVSRFGELLVAVRDQENRVRFLGYDPAQVKVVAYAVAAFMAAVGGALFVPIVGIISPADVGVVPSIGFLIGVAIGGRATLLGPVLGSIAVSWAQTSLSEAFPSGWIYAQGALFILVVAFLPGGLAELFTRWRRSRRGSVPDGGAPAPGDDGTSDGSRPGAARTGEPGSGDPTVEPQTAVDHDPATSGRTA</sequence>
<feature type="transmembrane region" description="Helical" evidence="7">
    <location>
        <begin position="129"/>
        <end position="151"/>
    </location>
</feature>
<evidence type="ECO:0000256" key="4">
    <source>
        <dbReference type="ARBA" id="ARBA00022989"/>
    </source>
</evidence>
<proteinExistence type="predicted"/>
<evidence type="ECO:0000256" key="6">
    <source>
        <dbReference type="SAM" id="MobiDB-lite"/>
    </source>
</evidence>